<dbReference type="OrthoDB" id="10055027at2759"/>
<evidence type="ECO:0000313" key="9">
    <source>
        <dbReference type="WBParaSite" id="ACOC_0000111101-mRNA-1"/>
    </source>
</evidence>
<dbReference type="GO" id="GO:0005783">
    <property type="term" value="C:endoplasmic reticulum"/>
    <property type="evidence" value="ECO:0007669"/>
    <property type="project" value="TreeGrafter"/>
</dbReference>
<evidence type="ECO:0000256" key="4">
    <source>
        <dbReference type="ARBA" id="ARBA00022989"/>
    </source>
</evidence>
<evidence type="ECO:0000256" key="6">
    <source>
        <dbReference type="SAM" id="Phobius"/>
    </source>
</evidence>
<dbReference type="GO" id="GO:0016020">
    <property type="term" value="C:membrane"/>
    <property type="evidence" value="ECO:0007669"/>
    <property type="project" value="UniProtKB-SubCell"/>
</dbReference>
<comment type="similarity">
    <text evidence="2">Belongs to the TMEM129 family.</text>
</comment>
<proteinExistence type="inferred from homology"/>
<sequence>MILLALLLYPPDAFVGGVAYLVYHTMTGFRALPAMQKLNNYGYDTQQVFTILSSEFSEVDVSVLIITDCWMFHCSRFHFVVVKLTDAHFCVVNAVDTMNMLHHTLGMNQYLTVAVSLPADIEHLNFEFKINNVFMRDLEEKLGNNRVEFSPKVQLKMSLTDRFIEAFLDQARKNRRYHDYVRQELELCLGCSENLSNIKLLMGCSEIMLGADLEGPRSDCRPCQCRPLWCISCMARIFLSKQDQSRPNVWLEGTCSCPTCRATFCIMDVALLSFVDEEDRSDNDNSVKSSRSNCIGFCFFLLTSVVKLDFYVIYALSSSILRKDNPGRVYYYYLPSSFHLCVFFSAAFHAWLGLTGMFAI</sequence>
<accession>A0A0R3PBM6</accession>
<comment type="subcellular location">
    <subcellularLocation>
        <location evidence="1">Membrane</location>
        <topology evidence="1">Multi-pass membrane protein</topology>
    </subcellularLocation>
</comment>
<evidence type="ECO:0000256" key="5">
    <source>
        <dbReference type="ARBA" id="ARBA00023136"/>
    </source>
</evidence>
<dbReference type="GO" id="GO:0016567">
    <property type="term" value="P:protein ubiquitination"/>
    <property type="evidence" value="ECO:0007669"/>
    <property type="project" value="InterPro"/>
</dbReference>
<name>A0A0R3PBM6_ANGCS</name>
<reference evidence="7 8" key="2">
    <citation type="submission" date="2018-11" db="EMBL/GenBank/DDBJ databases">
        <authorList>
            <consortium name="Pathogen Informatics"/>
        </authorList>
    </citation>
    <scope>NUCLEOTIDE SEQUENCE [LARGE SCALE GENOMIC DNA]</scope>
    <source>
        <strain evidence="7 8">Costa Rica</strain>
    </source>
</reference>
<keyword evidence="4 6" id="KW-1133">Transmembrane helix</keyword>
<keyword evidence="5 6" id="KW-0472">Membrane</keyword>
<gene>
    <name evidence="7" type="ORF">ACOC_LOCUS1112</name>
</gene>
<dbReference type="PANTHER" id="PTHR31322:SF2">
    <property type="entry name" value="E3 UBIQUITIN-PROTEIN LIGASE TM129"/>
    <property type="match status" value="1"/>
</dbReference>
<protein>
    <submittedName>
        <fullName evidence="9">Transmembrane protein</fullName>
    </submittedName>
</protein>
<dbReference type="STRING" id="334426.A0A0R3PBM6"/>
<evidence type="ECO:0000313" key="7">
    <source>
        <dbReference type="EMBL" id="VDM52697.1"/>
    </source>
</evidence>
<dbReference type="Proteomes" id="UP000267027">
    <property type="component" value="Unassembled WGS sequence"/>
</dbReference>
<organism evidence="9">
    <name type="scientific">Angiostrongylus costaricensis</name>
    <name type="common">Nematode worm</name>
    <dbReference type="NCBI Taxonomy" id="334426"/>
    <lineage>
        <taxon>Eukaryota</taxon>
        <taxon>Metazoa</taxon>
        <taxon>Ecdysozoa</taxon>
        <taxon>Nematoda</taxon>
        <taxon>Chromadorea</taxon>
        <taxon>Rhabditida</taxon>
        <taxon>Rhabditina</taxon>
        <taxon>Rhabditomorpha</taxon>
        <taxon>Strongyloidea</taxon>
        <taxon>Metastrongylidae</taxon>
        <taxon>Angiostrongylus</taxon>
    </lineage>
</organism>
<evidence type="ECO:0000256" key="2">
    <source>
        <dbReference type="ARBA" id="ARBA00007332"/>
    </source>
</evidence>
<reference evidence="9" key="1">
    <citation type="submission" date="2017-02" db="UniProtKB">
        <authorList>
            <consortium name="WormBaseParasite"/>
        </authorList>
    </citation>
    <scope>IDENTIFICATION</scope>
</reference>
<feature type="transmembrane region" description="Helical" evidence="6">
    <location>
        <begin position="329"/>
        <end position="352"/>
    </location>
</feature>
<keyword evidence="3 6" id="KW-0812">Transmembrane</keyword>
<dbReference type="WBParaSite" id="ACOC_0000111101-mRNA-1">
    <property type="protein sequence ID" value="ACOC_0000111101-mRNA-1"/>
    <property type="gene ID" value="ACOC_0000111101"/>
</dbReference>
<dbReference type="EMBL" id="UYYA01000146">
    <property type="protein sequence ID" value="VDM52697.1"/>
    <property type="molecule type" value="Genomic_DNA"/>
</dbReference>
<keyword evidence="8" id="KW-1185">Reference proteome</keyword>
<feature type="transmembrane region" description="Helical" evidence="6">
    <location>
        <begin position="299"/>
        <end position="317"/>
    </location>
</feature>
<dbReference type="GO" id="GO:0061630">
    <property type="term" value="F:ubiquitin protein ligase activity"/>
    <property type="evidence" value="ECO:0007669"/>
    <property type="project" value="InterPro"/>
</dbReference>
<dbReference type="InterPro" id="IPR018801">
    <property type="entry name" value="TM129"/>
</dbReference>
<evidence type="ECO:0000256" key="3">
    <source>
        <dbReference type="ARBA" id="ARBA00022692"/>
    </source>
</evidence>
<dbReference type="PANTHER" id="PTHR31322">
    <property type="entry name" value="E3 UBIQUITIN-PROTEIN LIGASE TM129"/>
    <property type="match status" value="1"/>
</dbReference>
<dbReference type="AlphaFoldDB" id="A0A0R3PBM6"/>
<evidence type="ECO:0000256" key="1">
    <source>
        <dbReference type="ARBA" id="ARBA00004141"/>
    </source>
</evidence>
<dbReference type="Pfam" id="PF10272">
    <property type="entry name" value="Tmpp129"/>
    <property type="match status" value="1"/>
</dbReference>
<evidence type="ECO:0000313" key="8">
    <source>
        <dbReference type="Proteomes" id="UP000267027"/>
    </source>
</evidence>